<evidence type="ECO:0000313" key="11">
    <source>
        <dbReference type="Proteomes" id="UP001158067"/>
    </source>
</evidence>
<dbReference type="EC" id="2.1.1.77" evidence="7"/>
<feature type="compositionally biased region" description="Polar residues" evidence="8">
    <location>
        <begin position="44"/>
        <end position="54"/>
    </location>
</feature>
<organism evidence="10 11">
    <name type="scientific">Neorhodopirellula lusitana</name>
    <dbReference type="NCBI Taxonomy" id="445327"/>
    <lineage>
        <taxon>Bacteria</taxon>
        <taxon>Pseudomonadati</taxon>
        <taxon>Planctomycetota</taxon>
        <taxon>Planctomycetia</taxon>
        <taxon>Pirellulales</taxon>
        <taxon>Pirellulaceae</taxon>
        <taxon>Neorhodopirellula</taxon>
    </lineage>
</organism>
<feature type="compositionally biased region" description="Low complexity" evidence="8">
    <location>
        <begin position="143"/>
        <end position="155"/>
    </location>
</feature>
<reference evidence="10 11" key="1">
    <citation type="submission" date="2017-05" db="EMBL/GenBank/DDBJ databases">
        <authorList>
            <person name="Varghese N."/>
            <person name="Submissions S."/>
        </authorList>
    </citation>
    <scope>NUCLEOTIDE SEQUENCE [LARGE SCALE GENOMIC DNA]</scope>
    <source>
        <strain evidence="10 11">DSM 25457</strain>
    </source>
</reference>
<feature type="transmembrane region" description="Helical" evidence="9">
    <location>
        <begin position="98"/>
        <end position="120"/>
    </location>
</feature>
<dbReference type="PROSITE" id="PS01279">
    <property type="entry name" value="PCMT"/>
    <property type="match status" value="1"/>
</dbReference>
<feature type="active site" evidence="7">
    <location>
        <position position="264"/>
    </location>
</feature>
<protein>
    <recommendedName>
        <fullName evidence="7">Protein-L-isoaspartate O-methyltransferase</fullName>
        <ecNumber evidence="7">2.1.1.77</ecNumber>
    </recommendedName>
    <alternativeName>
        <fullName evidence="7">L-isoaspartyl protein carboxyl methyltransferase</fullName>
    </alternativeName>
    <alternativeName>
        <fullName evidence="7">Protein L-isoaspartyl methyltransferase</fullName>
    </alternativeName>
    <alternativeName>
        <fullName evidence="7">Protein-beta-aspartate methyltransferase</fullName>
        <shortName evidence="7">PIMT</shortName>
    </alternativeName>
</protein>
<evidence type="ECO:0000313" key="10">
    <source>
        <dbReference type="EMBL" id="SMP69441.1"/>
    </source>
</evidence>
<dbReference type="Proteomes" id="UP001158067">
    <property type="component" value="Unassembled WGS sequence"/>
</dbReference>
<keyword evidence="6 7" id="KW-0949">S-adenosyl-L-methionine</keyword>
<evidence type="ECO:0000256" key="3">
    <source>
        <dbReference type="ARBA" id="ARBA00022490"/>
    </source>
</evidence>
<feature type="region of interest" description="Disordered" evidence="8">
    <location>
        <begin position="187"/>
        <end position="206"/>
    </location>
</feature>
<comment type="subcellular location">
    <subcellularLocation>
        <location evidence="1 7">Cytoplasm</location>
    </subcellularLocation>
</comment>
<evidence type="ECO:0000256" key="1">
    <source>
        <dbReference type="ARBA" id="ARBA00004496"/>
    </source>
</evidence>
<dbReference type="InterPro" id="IPR029063">
    <property type="entry name" value="SAM-dependent_MTases_sf"/>
</dbReference>
<name>A0ABY1QFP8_9BACT</name>
<proteinExistence type="inferred from homology"/>
<keyword evidence="9" id="KW-1133">Transmembrane helix</keyword>
<dbReference type="NCBIfam" id="NF001453">
    <property type="entry name" value="PRK00312.1"/>
    <property type="match status" value="1"/>
</dbReference>
<feature type="compositionally biased region" description="Polar residues" evidence="8">
    <location>
        <begin position="22"/>
        <end position="33"/>
    </location>
</feature>
<dbReference type="InterPro" id="IPR000682">
    <property type="entry name" value="PCMT"/>
</dbReference>
<keyword evidence="9" id="KW-0472">Membrane</keyword>
<keyword evidence="11" id="KW-1185">Reference proteome</keyword>
<keyword evidence="9" id="KW-0812">Transmembrane</keyword>
<comment type="catalytic activity">
    <reaction evidence="7">
        <text>[protein]-L-isoaspartate + S-adenosyl-L-methionine = [protein]-L-isoaspartate alpha-methyl ester + S-adenosyl-L-homocysteine</text>
        <dbReference type="Rhea" id="RHEA:12705"/>
        <dbReference type="Rhea" id="RHEA-COMP:12143"/>
        <dbReference type="Rhea" id="RHEA-COMP:12144"/>
        <dbReference type="ChEBI" id="CHEBI:57856"/>
        <dbReference type="ChEBI" id="CHEBI:59789"/>
        <dbReference type="ChEBI" id="CHEBI:90596"/>
        <dbReference type="ChEBI" id="CHEBI:90598"/>
        <dbReference type="EC" id="2.1.1.77"/>
    </reaction>
</comment>
<dbReference type="HAMAP" id="MF_00090">
    <property type="entry name" value="PIMT"/>
    <property type="match status" value="1"/>
</dbReference>
<keyword evidence="3 7" id="KW-0963">Cytoplasm</keyword>
<comment type="similarity">
    <text evidence="2 7">Belongs to the methyltransferase superfamily. L-isoaspartyl/D-aspartyl protein methyltransferase family.</text>
</comment>
<dbReference type="CDD" id="cd02440">
    <property type="entry name" value="AdoMet_MTases"/>
    <property type="match status" value="1"/>
</dbReference>
<evidence type="ECO:0000256" key="4">
    <source>
        <dbReference type="ARBA" id="ARBA00022603"/>
    </source>
</evidence>
<keyword evidence="4 7" id="KW-0489">Methyltransferase</keyword>
<dbReference type="EMBL" id="FXUG01000012">
    <property type="protein sequence ID" value="SMP69441.1"/>
    <property type="molecule type" value="Genomic_DNA"/>
</dbReference>
<evidence type="ECO:0000256" key="9">
    <source>
        <dbReference type="SAM" id="Phobius"/>
    </source>
</evidence>
<dbReference type="Gene3D" id="2.60.120.260">
    <property type="entry name" value="Galactose-binding domain-like"/>
    <property type="match status" value="1"/>
</dbReference>
<accession>A0ABY1QFP8</accession>
<sequence>MNQFSNPDTTAPNYPQVGPGKSATSALIHSPSPSEGRVEGQAIDSPQSADSAQSVAGLARAQAKPHFPEAWRQRRLQNREVLFEQSPKTAALKSSKRMIALGWAVGRAAGLAIGVSWTLFASNGIAGPPLPSDPILEVPQSGTTQANTDQADAAQPKTAQPSVSDSDIYDTALPTFERPHLLVPERSRLILPQTSSSESSRPTDRYAEARKRLVDTRIRTAGVTNERVLSAIQETARHEFVPKSVREKAYFDMALPIGSAQTISSPFIVASMTETLDPQPTDRVLEIGTGSGYQAAVLSPLVAEVYSIEIVESLGITARGALDRLGYDNVFTKVGDGFLGWPSKAPFDKIIVTCSPESVPVPLVEQLREGGSMIIPVGERYQQTLYRMTKKDGELVREPLRPTLFVPMTGTAESGRKRLPDPANPTVVNGDFESAGKPNETTADNEDSTALATQPVSSEPQTTNSVEHSDEFIDGWYYGRQVKRFVENGNAMARFQNETPGLGSHLLQGLAVDGSKVSMIRLSTRVRTHEVEKGPDSDALPMLAISYYDDLRRELGMVTLGPYRGTRDWRSDSRLLRVPPTAREAIIRIGLFGATGRADFDEVRVEKMGR</sequence>
<feature type="compositionally biased region" description="Polar residues" evidence="8">
    <location>
        <begin position="448"/>
        <end position="466"/>
    </location>
</feature>
<dbReference type="NCBIfam" id="TIGR00080">
    <property type="entry name" value="pimt"/>
    <property type="match status" value="1"/>
</dbReference>
<dbReference type="SUPFAM" id="SSF53335">
    <property type="entry name" value="S-adenosyl-L-methionine-dependent methyltransferases"/>
    <property type="match status" value="1"/>
</dbReference>
<comment type="function">
    <text evidence="7">Catalyzes the methyl esterification of L-isoaspartyl residues in peptides and proteins that result from spontaneous decomposition of normal L-aspartyl and L-asparaginyl residues. It plays a role in the repair and/or degradation of damaged proteins.</text>
</comment>
<feature type="region of interest" description="Disordered" evidence="8">
    <location>
        <begin position="411"/>
        <end position="467"/>
    </location>
</feature>
<comment type="caution">
    <text evidence="10">The sequence shown here is derived from an EMBL/GenBank/DDBJ whole genome shotgun (WGS) entry which is preliminary data.</text>
</comment>
<dbReference type="PANTHER" id="PTHR11579">
    <property type="entry name" value="PROTEIN-L-ISOASPARTATE O-METHYLTRANSFERASE"/>
    <property type="match status" value="1"/>
</dbReference>
<evidence type="ECO:0000256" key="2">
    <source>
        <dbReference type="ARBA" id="ARBA00005369"/>
    </source>
</evidence>
<evidence type="ECO:0000256" key="5">
    <source>
        <dbReference type="ARBA" id="ARBA00022679"/>
    </source>
</evidence>
<evidence type="ECO:0000256" key="7">
    <source>
        <dbReference type="HAMAP-Rule" id="MF_00090"/>
    </source>
</evidence>
<evidence type="ECO:0000256" key="8">
    <source>
        <dbReference type="SAM" id="MobiDB-lite"/>
    </source>
</evidence>
<dbReference type="PANTHER" id="PTHR11579:SF0">
    <property type="entry name" value="PROTEIN-L-ISOASPARTATE(D-ASPARTATE) O-METHYLTRANSFERASE"/>
    <property type="match status" value="1"/>
</dbReference>
<feature type="region of interest" description="Disordered" evidence="8">
    <location>
        <begin position="131"/>
        <end position="165"/>
    </location>
</feature>
<keyword evidence="5 7" id="KW-0808">Transferase</keyword>
<evidence type="ECO:0000256" key="6">
    <source>
        <dbReference type="ARBA" id="ARBA00022691"/>
    </source>
</evidence>
<dbReference type="Gene3D" id="3.40.50.150">
    <property type="entry name" value="Vaccinia Virus protein VP39"/>
    <property type="match status" value="1"/>
</dbReference>
<dbReference type="Pfam" id="PF01135">
    <property type="entry name" value="PCMT"/>
    <property type="match status" value="1"/>
</dbReference>
<gene>
    <name evidence="7" type="primary">pcm</name>
    <name evidence="10" type="ORF">SAMN06265222_11241</name>
</gene>
<feature type="compositionally biased region" description="Polar residues" evidence="8">
    <location>
        <begin position="1"/>
        <end position="13"/>
    </location>
</feature>
<feature type="region of interest" description="Disordered" evidence="8">
    <location>
        <begin position="1"/>
        <end position="69"/>
    </location>
</feature>